<dbReference type="Gene3D" id="3.90.1150.10">
    <property type="entry name" value="Aspartate Aminotransferase, domain 1"/>
    <property type="match status" value="1"/>
</dbReference>
<evidence type="ECO:0000256" key="14">
    <source>
        <dbReference type="ARBA" id="ARBA00038965"/>
    </source>
</evidence>
<keyword evidence="8" id="KW-0746">Sphingolipid metabolism</keyword>
<comment type="caution">
    <text evidence="19">The sequence shown here is derived from an EMBL/GenBank/DDBJ whole genome shotgun (WGS) entry which is preliminary data.</text>
</comment>
<dbReference type="GO" id="GO:0005789">
    <property type="term" value="C:endoplasmic reticulum membrane"/>
    <property type="evidence" value="ECO:0007669"/>
    <property type="project" value="UniProtKB-SubCell"/>
</dbReference>
<dbReference type="InterPro" id="IPR015424">
    <property type="entry name" value="PyrdxlP-dep_Trfase"/>
</dbReference>
<comment type="cofactor">
    <cofactor evidence="1 16 17">
        <name>pyridoxal 5'-phosphate</name>
        <dbReference type="ChEBI" id="CHEBI:597326"/>
    </cofactor>
</comment>
<reference evidence="19 20" key="1">
    <citation type="submission" date="2019-04" db="EMBL/GenBank/DDBJ databases">
        <title>Annotation for the trematode Fasciola gigantica.</title>
        <authorList>
            <person name="Choi Y.-J."/>
        </authorList>
    </citation>
    <scope>NUCLEOTIDE SEQUENCE [LARGE SCALE GENOMIC DNA]</scope>
    <source>
        <strain evidence="19">Uganda_cow_1</strain>
    </source>
</reference>
<comment type="pathway">
    <text evidence="4">Sphingolipid metabolism.</text>
</comment>
<sequence length="573" mass="63596">MNSVLHDVWLAAISLARKYYDGILRCDLCLSISTAFVLSVAVINLAAVNYKRIALRFASACPLLGCLVERKINEVLKHVHAAVHGSCRTVFMKRLPSEGLTMESVLNIIRKYKATEYIRWQEGFASGSVYARDSNLADLVSRVFREFVWTNPLHPDLFPDIRRMEAEVVRMCVDLFHGDDQACGTTTSGGTESIMLACLAYRELSLERALTVVYWCIAARLLFSYCQLFFHRLIPESAHPAFDKAGHFFRIQVQRIPVDPVTFKVDVNVMRSEIGRDVCMIVGSAPGFPHGIVDPIREISELGLKFGIPVHVDCCLGGFLLPFMDQADYPIEPFDFRLPGVTSISCDTHKYGFAAKGTSVIMYRNADYRARQFFTQPDWSGGLYASPTFAGSRSGALIAVCWATMMFFGRRGYIESTRRIVKTTRYIAEELRKIPGIFVLGNPKVCVVAFGTNEFDIYHLSEGLSKLPNGRGWALNNLQFPVALHLCVTDLHTAPGRAEAFIRDVAAVAAELRGKPQLHSDGAAAIYGMSAILPDRSIVSRVARGFLDACYDTPDPGVSANSNADLKSQTISR</sequence>
<organism evidence="19 20">
    <name type="scientific">Fasciola gigantica</name>
    <name type="common">Giant liver fluke</name>
    <dbReference type="NCBI Taxonomy" id="46835"/>
    <lineage>
        <taxon>Eukaryota</taxon>
        <taxon>Metazoa</taxon>
        <taxon>Spiralia</taxon>
        <taxon>Lophotrochozoa</taxon>
        <taxon>Platyhelminthes</taxon>
        <taxon>Trematoda</taxon>
        <taxon>Digenea</taxon>
        <taxon>Plagiorchiida</taxon>
        <taxon>Echinostomata</taxon>
        <taxon>Echinostomatoidea</taxon>
        <taxon>Fasciolidae</taxon>
        <taxon>Fasciola</taxon>
    </lineage>
</organism>
<dbReference type="GO" id="GO:0008117">
    <property type="term" value="F:sphinganine-1-phosphate aldolase activity"/>
    <property type="evidence" value="ECO:0007669"/>
    <property type="project" value="UniProtKB-EC"/>
</dbReference>
<dbReference type="InterPro" id="IPR050477">
    <property type="entry name" value="GrpII_AminoAcid_Decarb"/>
</dbReference>
<dbReference type="STRING" id="46835.A0A504Y791"/>
<evidence type="ECO:0000256" key="17">
    <source>
        <dbReference type="RuleBase" id="RU000382"/>
    </source>
</evidence>
<evidence type="ECO:0000256" key="1">
    <source>
        <dbReference type="ARBA" id="ARBA00001933"/>
    </source>
</evidence>
<evidence type="ECO:0000256" key="9">
    <source>
        <dbReference type="ARBA" id="ARBA00022989"/>
    </source>
</evidence>
<feature type="transmembrane region" description="Helical" evidence="18">
    <location>
        <begin position="22"/>
        <end position="47"/>
    </location>
</feature>
<dbReference type="Gene3D" id="6.10.140.2150">
    <property type="match status" value="1"/>
</dbReference>
<evidence type="ECO:0000256" key="18">
    <source>
        <dbReference type="SAM" id="Phobius"/>
    </source>
</evidence>
<protein>
    <recommendedName>
        <fullName evidence="14">sphinganine-1-phosphate aldolase</fullName>
        <ecNumber evidence="14">4.1.2.27</ecNumber>
    </recommendedName>
    <alternativeName>
        <fullName evidence="15">Sphingosine-1-phosphate aldolase</fullName>
    </alternativeName>
</protein>
<keyword evidence="12 17" id="KW-0456">Lyase</keyword>
<evidence type="ECO:0000256" key="12">
    <source>
        <dbReference type="ARBA" id="ARBA00023239"/>
    </source>
</evidence>
<evidence type="ECO:0000313" key="19">
    <source>
        <dbReference type="EMBL" id="TPP56914.1"/>
    </source>
</evidence>
<keyword evidence="11 18" id="KW-0472">Membrane</keyword>
<feature type="modified residue" description="N6-(pyridoxal phosphate)lysine" evidence="16">
    <location>
        <position position="350"/>
    </location>
</feature>
<keyword evidence="9 18" id="KW-1133">Transmembrane helix</keyword>
<keyword evidence="7 16" id="KW-0663">Pyridoxal phosphate</keyword>
<dbReference type="Pfam" id="PF00282">
    <property type="entry name" value="Pyridoxal_deC"/>
    <property type="match status" value="1"/>
</dbReference>
<evidence type="ECO:0000256" key="16">
    <source>
        <dbReference type="PIRSR" id="PIRSR602129-50"/>
    </source>
</evidence>
<dbReference type="FunFam" id="3.40.640.10:FF:000020">
    <property type="entry name" value="sphingosine-1-phosphate lyase 1"/>
    <property type="match status" value="1"/>
</dbReference>
<keyword evidence="10" id="KW-0443">Lipid metabolism</keyword>
<dbReference type="EMBL" id="SUNJ01013919">
    <property type="protein sequence ID" value="TPP56914.1"/>
    <property type="molecule type" value="Genomic_DNA"/>
</dbReference>
<dbReference type="Gene3D" id="3.40.640.10">
    <property type="entry name" value="Type I PLP-dependent aspartate aminotransferase-like (Major domain)"/>
    <property type="match status" value="1"/>
</dbReference>
<comment type="similarity">
    <text evidence="13">Belongs to the group II decarboxylase family. Sphingosine-1-phosphate lyase subfamily.</text>
</comment>
<dbReference type="InterPro" id="IPR002129">
    <property type="entry name" value="PyrdxlP-dep_de-COase"/>
</dbReference>
<evidence type="ECO:0000313" key="20">
    <source>
        <dbReference type="Proteomes" id="UP000316759"/>
    </source>
</evidence>
<dbReference type="EC" id="4.1.2.27" evidence="14"/>
<name>A0A504Y791_FASGI</name>
<evidence type="ECO:0000256" key="5">
    <source>
        <dbReference type="ARBA" id="ARBA00022692"/>
    </source>
</evidence>
<evidence type="ECO:0000256" key="15">
    <source>
        <dbReference type="ARBA" id="ARBA00042568"/>
    </source>
</evidence>
<evidence type="ECO:0000256" key="7">
    <source>
        <dbReference type="ARBA" id="ARBA00022898"/>
    </source>
</evidence>
<dbReference type="GO" id="GO:0030170">
    <property type="term" value="F:pyridoxal phosphate binding"/>
    <property type="evidence" value="ECO:0007669"/>
    <property type="project" value="InterPro"/>
</dbReference>
<evidence type="ECO:0000256" key="11">
    <source>
        <dbReference type="ARBA" id="ARBA00023136"/>
    </source>
</evidence>
<dbReference type="GO" id="GO:0019752">
    <property type="term" value="P:carboxylic acid metabolic process"/>
    <property type="evidence" value="ECO:0007669"/>
    <property type="project" value="InterPro"/>
</dbReference>
<dbReference type="Proteomes" id="UP000316759">
    <property type="component" value="Unassembled WGS sequence"/>
</dbReference>
<dbReference type="FunFam" id="6.10.140.2150:FF:000001">
    <property type="entry name" value="Sphingosine-1-phosphate lyase 1"/>
    <property type="match status" value="1"/>
</dbReference>
<comment type="subcellular location">
    <subcellularLocation>
        <location evidence="2">Endoplasmic reticulum membrane</location>
        <topology evidence="2">Single-pass membrane protein</topology>
    </subcellularLocation>
</comment>
<comment type="pathway">
    <text evidence="3">Lipid metabolism; sphingolipid metabolism.</text>
</comment>
<gene>
    <name evidence="19" type="ORF">FGIG_01044</name>
</gene>
<dbReference type="SUPFAM" id="SSF53383">
    <property type="entry name" value="PLP-dependent transferases"/>
    <property type="match status" value="1"/>
</dbReference>
<dbReference type="AlphaFoldDB" id="A0A504Y791"/>
<proteinExistence type="inferred from homology"/>
<evidence type="ECO:0000256" key="3">
    <source>
        <dbReference type="ARBA" id="ARBA00004760"/>
    </source>
</evidence>
<evidence type="ECO:0000256" key="8">
    <source>
        <dbReference type="ARBA" id="ARBA00022919"/>
    </source>
</evidence>
<evidence type="ECO:0000256" key="6">
    <source>
        <dbReference type="ARBA" id="ARBA00022824"/>
    </source>
</evidence>
<dbReference type="PANTHER" id="PTHR42735">
    <property type="match status" value="1"/>
</dbReference>
<dbReference type="OrthoDB" id="10254570at2759"/>
<dbReference type="PANTHER" id="PTHR42735:SF6">
    <property type="entry name" value="SPHINGOSINE-1-PHOSPHATE LYASE 1"/>
    <property type="match status" value="1"/>
</dbReference>
<keyword evidence="20" id="KW-1185">Reference proteome</keyword>
<evidence type="ECO:0000256" key="4">
    <source>
        <dbReference type="ARBA" id="ARBA00004991"/>
    </source>
</evidence>
<keyword evidence="6" id="KW-0256">Endoplasmic reticulum</keyword>
<dbReference type="InterPro" id="IPR015421">
    <property type="entry name" value="PyrdxlP-dep_Trfase_major"/>
</dbReference>
<accession>A0A504Y791</accession>
<dbReference type="InterPro" id="IPR015422">
    <property type="entry name" value="PyrdxlP-dep_Trfase_small"/>
</dbReference>
<evidence type="ECO:0000256" key="10">
    <source>
        <dbReference type="ARBA" id="ARBA00023098"/>
    </source>
</evidence>
<evidence type="ECO:0000256" key="2">
    <source>
        <dbReference type="ARBA" id="ARBA00004389"/>
    </source>
</evidence>
<keyword evidence="5 18" id="KW-0812">Transmembrane</keyword>
<evidence type="ECO:0000256" key="13">
    <source>
        <dbReference type="ARBA" id="ARBA00038302"/>
    </source>
</evidence>
<dbReference type="GO" id="GO:0030149">
    <property type="term" value="P:sphingolipid catabolic process"/>
    <property type="evidence" value="ECO:0007669"/>
    <property type="project" value="TreeGrafter"/>
</dbReference>